<reference evidence="4 5" key="1">
    <citation type="submission" date="2016-12" db="EMBL/GenBank/DDBJ databases">
        <title>Draft genome sequence of Fusarium oxysporum causing rot on Narcissus.</title>
        <authorList>
            <person name="Armitage A.D."/>
            <person name="Taylor A."/>
            <person name="Clarkson J.P."/>
            <person name="Harrison R.J."/>
            <person name="Jackson A.C."/>
        </authorList>
    </citation>
    <scope>NUCLEOTIDE SEQUENCE [LARGE SCALE GENOMIC DNA]</scope>
    <source>
        <strain evidence="4 5">N139</strain>
    </source>
</reference>
<dbReference type="Gene3D" id="3.40.50.720">
    <property type="entry name" value="NAD(P)-binding Rossmann-like Domain"/>
    <property type="match status" value="1"/>
</dbReference>
<dbReference type="EMBL" id="MQTW01000481">
    <property type="protein sequence ID" value="RYC79917.1"/>
    <property type="molecule type" value="Genomic_DNA"/>
</dbReference>
<keyword evidence="2" id="KW-0560">Oxidoreductase</keyword>
<dbReference type="GO" id="GO:0003960">
    <property type="term" value="F:quinone reductase (NADPH) activity"/>
    <property type="evidence" value="ECO:0007669"/>
    <property type="project" value="TreeGrafter"/>
</dbReference>
<evidence type="ECO:0000313" key="5">
    <source>
        <dbReference type="Proteomes" id="UP000290540"/>
    </source>
</evidence>
<dbReference type="Pfam" id="PF08240">
    <property type="entry name" value="ADH_N"/>
    <property type="match status" value="1"/>
</dbReference>
<evidence type="ECO:0000259" key="3">
    <source>
        <dbReference type="SMART" id="SM00829"/>
    </source>
</evidence>
<dbReference type="SUPFAM" id="SSF51735">
    <property type="entry name" value="NAD(P)-binding Rossmann-fold domains"/>
    <property type="match status" value="1"/>
</dbReference>
<comment type="caution">
    <text evidence="4">The sequence shown here is derived from an EMBL/GenBank/DDBJ whole genome shotgun (WGS) entry which is preliminary data.</text>
</comment>
<dbReference type="GO" id="GO:0005829">
    <property type="term" value="C:cytosol"/>
    <property type="evidence" value="ECO:0007669"/>
    <property type="project" value="TreeGrafter"/>
</dbReference>
<dbReference type="PANTHER" id="PTHR48106:SF13">
    <property type="entry name" value="QUINONE OXIDOREDUCTASE-RELATED"/>
    <property type="match status" value="1"/>
</dbReference>
<organism evidence="4 5">
    <name type="scientific">Fusarium oxysporum f. sp. narcissi</name>
    <dbReference type="NCBI Taxonomy" id="451672"/>
    <lineage>
        <taxon>Eukaryota</taxon>
        <taxon>Fungi</taxon>
        <taxon>Dikarya</taxon>
        <taxon>Ascomycota</taxon>
        <taxon>Pezizomycotina</taxon>
        <taxon>Sordariomycetes</taxon>
        <taxon>Hypocreomycetidae</taxon>
        <taxon>Hypocreales</taxon>
        <taxon>Nectriaceae</taxon>
        <taxon>Fusarium</taxon>
        <taxon>Fusarium oxysporum species complex</taxon>
    </lineage>
</organism>
<dbReference type="PANTHER" id="PTHR48106">
    <property type="entry name" value="QUINONE OXIDOREDUCTASE PIG3-RELATED"/>
    <property type="match status" value="1"/>
</dbReference>
<proteinExistence type="predicted"/>
<dbReference type="Gene3D" id="3.90.180.10">
    <property type="entry name" value="Medium-chain alcohol dehydrogenases, catalytic domain"/>
    <property type="match status" value="1"/>
</dbReference>
<name>A0A4Q2V7K1_FUSOX</name>
<accession>A0A4Q2V7K1</accession>
<dbReference type="InterPro" id="IPR020843">
    <property type="entry name" value="ER"/>
</dbReference>
<feature type="domain" description="Enoyl reductase (ER)" evidence="3">
    <location>
        <begin position="26"/>
        <end position="355"/>
    </location>
</feature>
<evidence type="ECO:0000256" key="2">
    <source>
        <dbReference type="ARBA" id="ARBA00023002"/>
    </source>
</evidence>
<gene>
    <name evidence="4" type="ORF">BFJ63_vAg17198</name>
</gene>
<dbReference type="GO" id="GO:0035925">
    <property type="term" value="F:mRNA 3'-UTR AU-rich region binding"/>
    <property type="evidence" value="ECO:0007669"/>
    <property type="project" value="TreeGrafter"/>
</dbReference>
<dbReference type="InterPro" id="IPR036291">
    <property type="entry name" value="NAD(P)-bd_dom_sf"/>
</dbReference>
<protein>
    <recommendedName>
        <fullName evidence="3">Enoyl reductase (ER) domain-containing protein</fullName>
    </recommendedName>
</protein>
<dbReference type="Proteomes" id="UP000290540">
    <property type="component" value="Unassembled WGS sequence"/>
</dbReference>
<dbReference type="GO" id="GO:0070402">
    <property type="term" value="F:NADPH binding"/>
    <property type="evidence" value="ECO:0007669"/>
    <property type="project" value="TreeGrafter"/>
</dbReference>
<evidence type="ECO:0000313" key="4">
    <source>
        <dbReference type="EMBL" id="RYC79917.1"/>
    </source>
</evidence>
<dbReference type="InterPro" id="IPR011032">
    <property type="entry name" value="GroES-like_sf"/>
</dbReference>
<dbReference type="SUPFAM" id="SSF50129">
    <property type="entry name" value="GroES-like"/>
    <property type="match status" value="1"/>
</dbReference>
<dbReference type="InterPro" id="IPR013149">
    <property type="entry name" value="ADH-like_C"/>
</dbReference>
<dbReference type="InterPro" id="IPR013154">
    <property type="entry name" value="ADH-like_N"/>
</dbReference>
<sequence length="367" mass="39439">MSPVLSTPNTSPTPHQPGRWVVTKFGKPSVLKWESWDPTLELSGDKVLIRIIVAGIAGVDNIQRAGGYPADPRAFQPGFTTGYDLVGEVIALGSSVPQDSNLTIGDRVTSLCVLGAHATHIVLPYVDVIRIERTDDPIKIGALPLNYMTAWGMLKHSGVNLSSGSTILIGAASGGLSTAVAQLVQAFNMGIRMIGTCSPSKFDYVRSLGVEPIDRNSPNLVEQVLKLTNEEGVDVAYDGVCSEESLKDSLAATKADVGRVIVFGAMGNIAADGSGVLRTSQEIFAERLQPPRITFFALDTDFYKKAEIAEFYEIVKKVRSRELDPVVFKLLRLSQAIEAHELLISGSSVKGKMMFIVDADLAAQHGI</sequence>
<dbReference type="SMART" id="SM00829">
    <property type="entry name" value="PKS_ER"/>
    <property type="match status" value="1"/>
</dbReference>
<dbReference type="AlphaFoldDB" id="A0A4Q2V7K1"/>
<keyword evidence="1" id="KW-0521">NADP</keyword>
<evidence type="ECO:0000256" key="1">
    <source>
        <dbReference type="ARBA" id="ARBA00022857"/>
    </source>
</evidence>
<dbReference type="Pfam" id="PF00107">
    <property type="entry name" value="ADH_zinc_N"/>
    <property type="match status" value="1"/>
</dbReference>